<dbReference type="PROSITE" id="PS50255">
    <property type="entry name" value="CYTOCHROME_B5_2"/>
    <property type="match status" value="1"/>
</dbReference>
<feature type="transmembrane region" description="Helical" evidence="1">
    <location>
        <begin position="123"/>
        <end position="143"/>
    </location>
</feature>
<evidence type="ECO:0000256" key="1">
    <source>
        <dbReference type="SAM" id="Phobius"/>
    </source>
</evidence>
<gene>
    <name evidence="3" type="ORF">TeGR_g11992</name>
</gene>
<dbReference type="Pfam" id="PF00487">
    <property type="entry name" value="FA_desaturase"/>
    <property type="match status" value="1"/>
</dbReference>
<evidence type="ECO:0000313" key="3">
    <source>
        <dbReference type="EMBL" id="GMI22882.1"/>
    </source>
</evidence>
<keyword evidence="1" id="KW-1133">Transmembrane helix</keyword>
<keyword evidence="4" id="KW-1185">Reference proteome</keyword>
<dbReference type="EMBL" id="BRYB01000108">
    <property type="protein sequence ID" value="GMI22882.1"/>
    <property type="molecule type" value="Genomic_DNA"/>
</dbReference>
<keyword evidence="1" id="KW-0812">Transmembrane</keyword>
<keyword evidence="1" id="KW-0472">Membrane</keyword>
<name>A0ABQ6MB54_9STRA</name>
<organism evidence="3 4">
    <name type="scientific">Tetraparma gracilis</name>
    <dbReference type="NCBI Taxonomy" id="2962635"/>
    <lineage>
        <taxon>Eukaryota</taxon>
        <taxon>Sar</taxon>
        <taxon>Stramenopiles</taxon>
        <taxon>Ochrophyta</taxon>
        <taxon>Bolidophyceae</taxon>
        <taxon>Parmales</taxon>
        <taxon>Triparmaceae</taxon>
        <taxon>Tetraparma</taxon>
    </lineage>
</organism>
<feature type="transmembrane region" description="Helical" evidence="1">
    <location>
        <begin position="96"/>
        <end position="117"/>
    </location>
</feature>
<dbReference type="InterPro" id="IPR001199">
    <property type="entry name" value="Cyt_B5-like_heme/steroid-bd"/>
</dbReference>
<sequence>MYDLSSFTDLHPGGSFWLSATIGTDCSDAFHTHHIDLPRARKALKPYLVPGRTIDNAPTLTFTWSEDDFYSALQKKVCREFKVPGTNRIYAGPTPYFTSLCFLALFLFLTSFALTAFLNSLPLAFLSGYFLYVAGYGVGHNFFHQRPSGRFLLQHAFSLTCFSLNDWRVSHVLSHHHYSNTELDLEATGLEPWLRFVRSSPPNARGVLAFWHAFNFLIGPLNYLNSLRHVCSGTSAPDWALLLPALELLLLSAPNGFRRGLLLWTVVHGAATWLLMAASTPVHRSDYSWTAGCERLAPPEADFGRHVVSTTDDYMAEAAGVEAKLFAFASFNDHVAHHLFPTVDLSQQHRVRRLFLETCRERGVEYAGRSWADLARGTARVLGREEGEILYRDAKTK</sequence>
<dbReference type="InterPro" id="IPR005804">
    <property type="entry name" value="FA_desaturase_dom"/>
</dbReference>
<comment type="caution">
    <text evidence="3">The sequence shown here is derived from an EMBL/GenBank/DDBJ whole genome shotgun (WGS) entry which is preliminary data.</text>
</comment>
<accession>A0ABQ6MB54</accession>
<feature type="domain" description="Cytochrome b5 heme-binding" evidence="2">
    <location>
        <begin position="1"/>
        <end position="49"/>
    </location>
</feature>
<dbReference type="PANTHER" id="PTHR16740:SF1">
    <property type="entry name" value="CYTOCHROME B5-RELATED PROTEIN-RELATED"/>
    <property type="match status" value="1"/>
</dbReference>
<dbReference type="PANTHER" id="PTHR16740">
    <property type="entry name" value="CYTOCHROME B5-RELATED PROTEIN-RELATED"/>
    <property type="match status" value="1"/>
</dbReference>
<dbReference type="Pfam" id="PF00173">
    <property type="entry name" value="Cyt-b5"/>
    <property type="match status" value="1"/>
</dbReference>
<dbReference type="InterPro" id="IPR036400">
    <property type="entry name" value="Cyt_B5-like_heme/steroid_sf"/>
</dbReference>
<dbReference type="InterPro" id="IPR053100">
    <property type="entry name" value="Cytochrome_b5-related"/>
</dbReference>
<dbReference type="Gene3D" id="3.10.120.10">
    <property type="entry name" value="Cytochrome b5-like heme/steroid binding domain"/>
    <property type="match status" value="1"/>
</dbReference>
<dbReference type="SUPFAM" id="SSF55856">
    <property type="entry name" value="Cytochrome b5-like heme/steroid binding domain"/>
    <property type="match status" value="1"/>
</dbReference>
<evidence type="ECO:0000313" key="4">
    <source>
        <dbReference type="Proteomes" id="UP001165060"/>
    </source>
</evidence>
<proteinExistence type="predicted"/>
<reference evidence="3 4" key="1">
    <citation type="journal article" date="2023" name="Commun. Biol.">
        <title>Genome analysis of Parmales, the sister group of diatoms, reveals the evolutionary specialization of diatoms from phago-mixotrophs to photoautotrophs.</title>
        <authorList>
            <person name="Ban H."/>
            <person name="Sato S."/>
            <person name="Yoshikawa S."/>
            <person name="Yamada K."/>
            <person name="Nakamura Y."/>
            <person name="Ichinomiya M."/>
            <person name="Sato N."/>
            <person name="Blanc-Mathieu R."/>
            <person name="Endo H."/>
            <person name="Kuwata A."/>
            <person name="Ogata H."/>
        </authorList>
    </citation>
    <scope>NUCLEOTIDE SEQUENCE [LARGE SCALE GENOMIC DNA]</scope>
</reference>
<protein>
    <recommendedName>
        <fullName evidence="2">Cytochrome b5 heme-binding domain-containing protein</fullName>
    </recommendedName>
</protein>
<evidence type="ECO:0000259" key="2">
    <source>
        <dbReference type="PROSITE" id="PS50255"/>
    </source>
</evidence>
<dbReference type="Proteomes" id="UP001165060">
    <property type="component" value="Unassembled WGS sequence"/>
</dbReference>